<keyword evidence="3" id="KW-1185">Reference proteome</keyword>
<sequence>MSRNVSLKYEAAEELSENDLDKINQMIVFTWDYHSWVPQKNVKPMAEFFLGEVIINSSRIFVVRNENEIVGVIAASMIDNIKQKANAKIRKYKALKEIILEKKEDVFEGYLDTLILNEKLLLKSGKKFVASLNLFILDEQYQGMGIGNKLYSMFTDYLIEMKVKEFFLYTDDSSNFQFYERKGLKRIGEEKYSWGGDTDNAELYYLYEGQVK</sequence>
<organism evidence="2 3">
    <name type="scientific">Acinetobacter gyllenbergii CIP 110306 = MTCC 11365</name>
    <dbReference type="NCBI Taxonomy" id="1217657"/>
    <lineage>
        <taxon>Bacteria</taxon>
        <taxon>Pseudomonadati</taxon>
        <taxon>Pseudomonadota</taxon>
        <taxon>Gammaproteobacteria</taxon>
        <taxon>Moraxellales</taxon>
        <taxon>Moraxellaceae</taxon>
        <taxon>Acinetobacter</taxon>
    </lineage>
</organism>
<evidence type="ECO:0000259" key="1">
    <source>
        <dbReference type="PROSITE" id="PS51186"/>
    </source>
</evidence>
<dbReference type="CDD" id="cd04301">
    <property type="entry name" value="NAT_SF"/>
    <property type="match status" value="1"/>
</dbReference>
<dbReference type="SUPFAM" id="SSF55729">
    <property type="entry name" value="Acyl-CoA N-acyltransferases (Nat)"/>
    <property type="match status" value="1"/>
</dbReference>
<accession>A0A829HAC8</accession>
<dbReference type="Pfam" id="PF00583">
    <property type="entry name" value="Acetyltransf_1"/>
    <property type="match status" value="1"/>
</dbReference>
<dbReference type="EMBL" id="ATGG01000065">
    <property type="protein sequence ID" value="EPF69200.1"/>
    <property type="molecule type" value="Genomic_DNA"/>
</dbReference>
<gene>
    <name evidence="2" type="ORF">F957_04220</name>
</gene>
<feature type="domain" description="N-acetyltransferase" evidence="1">
    <location>
        <begin position="10"/>
        <end position="210"/>
    </location>
</feature>
<reference evidence="2 3" key="1">
    <citation type="submission" date="2013-06" db="EMBL/GenBank/DDBJ databases">
        <title>The Genome Sequence of Acinetobacter gyllenbergii CIP 110306.</title>
        <authorList>
            <consortium name="The Broad Institute Genome Sequencing Platform"/>
            <consortium name="The Broad Institute Genome Sequencing Center for Infectious Disease"/>
            <person name="Cerqueira G."/>
            <person name="Feldgarden M."/>
            <person name="Courvalin P."/>
            <person name="Perichon B."/>
            <person name="Grillot-Courvalin C."/>
            <person name="Clermont D."/>
            <person name="Rocha E."/>
            <person name="Yoon E.-J."/>
            <person name="Nemec A."/>
            <person name="Young S.K."/>
            <person name="Zeng Q."/>
            <person name="Gargeya S."/>
            <person name="Fitzgerald M."/>
            <person name="Abouelleil A."/>
            <person name="Alvarado L."/>
            <person name="Berlin A.M."/>
            <person name="Chapman S.B."/>
            <person name="Dewar J."/>
            <person name="Goldberg J."/>
            <person name="Griggs A."/>
            <person name="Gujja S."/>
            <person name="Hansen M."/>
            <person name="Howarth C."/>
            <person name="Imamovic A."/>
            <person name="Larimer J."/>
            <person name="McCowan C."/>
            <person name="Murphy C."/>
            <person name="Pearson M."/>
            <person name="Priest M."/>
            <person name="Roberts A."/>
            <person name="Saif S."/>
            <person name="Shea T."/>
            <person name="Sykes S."/>
            <person name="Wortman J."/>
            <person name="Nusbaum C."/>
            <person name="Birren B."/>
        </authorList>
    </citation>
    <scope>NUCLEOTIDE SEQUENCE [LARGE SCALE GENOMIC DNA]</scope>
    <source>
        <strain evidence="2 3">CIP 110306</strain>
    </source>
</reference>
<name>A0A829HAC8_9GAMM</name>
<dbReference type="AlphaFoldDB" id="A0A829HAC8"/>
<dbReference type="InterPro" id="IPR000182">
    <property type="entry name" value="GNAT_dom"/>
</dbReference>
<dbReference type="Proteomes" id="UP000014523">
    <property type="component" value="Unassembled WGS sequence"/>
</dbReference>
<protein>
    <recommendedName>
        <fullName evidence="1">N-acetyltransferase domain-containing protein</fullName>
    </recommendedName>
</protein>
<evidence type="ECO:0000313" key="2">
    <source>
        <dbReference type="EMBL" id="EPF69200.1"/>
    </source>
</evidence>
<dbReference type="Gene3D" id="3.40.630.30">
    <property type="match status" value="1"/>
</dbReference>
<dbReference type="InterPro" id="IPR016181">
    <property type="entry name" value="Acyl_CoA_acyltransferase"/>
</dbReference>
<dbReference type="GO" id="GO:0016747">
    <property type="term" value="F:acyltransferase activity, transferring groups other than amino-acyl groups"/>
    <property type="evidence" value="ECO:0007669"/>
    <property type="project" value="InterPro"/>
</dbReference>
<comment type="caution">
    <text evidence="2">The sequence shown here is derived from an EMBL/GenBank/DDBJ whole genome shotgun (WGS) entry which is preliminary data.</text>
</comment>
<evidence type="ECO:0000313" key="3">
    <source>
        <dbReference type="Proteomes" id="UP000014523"/>
    </source>
</evidence>
<dbReference type="RefSeq" id="WP_016539996.1">
    <property type="nucleotide sequence ID" value="NZ_ASQH01000001.1"/>
</dbReference>
<dbReference type="PROSITE" id="PS51186">
    <property type="entry name" value="GNAT"/>
    <property type="match status" value="1"/>
</dbReference>
<proteinExistence type="predicted"/>